<evidence type="ECO:0000313" key="11">
    <source>
        <dbReference type="Proteomes" id="UP000267249"/>
    </source>
</evidence>
<evidence type="ECO:0000256" key="5">
    <source>
        <dbReference type="ARBA" id="ARBA00022842"/>
    </source>
</evidence>
<dbReference type="GO" id="GO:0009236">
    <property type="term" value="P:cobalamin biosynthetic process"/>
    <property type="evidence" value="ECO:0007669"/>
    <property type="project" value="UniProtKB-UniRule"/>
</dbReference>
<sequence length="454" mass="50248">MALIIAGERSGVGKTTITLALLSALKARQATVQSFKVGPDYIDPMFHQFVTGRDCRNLDPVLTSEDYVQRCFQKHSQTADYALIEGVMGLFDGLTGKIDTASTAHIARLLNLPILLVLNCSSTARSIAAIAYGYRNFDPRLNIAGIILNRVGSDRHLELLTDALEPLSIPILGVLRRQDEIQIPDRHLGLIPTAELPQLQAIIDRLAVLGQQCFDWERLEPLLATTDFLTQTDSSTTQSRSVKPVIAIARDRAFNFYYADNLDILRDAGAELIEWSPLQDSCFPTEAQGLYFGGGFPEVFASELSNNLSARQAVQQAVSQGMPCYAECGGLMYLCQQVIDFEKQHYPMVGAIAATAQMGSRLTLGYREATAQKNSPLLKQGQVVWGHEFHRSSLLEPVVQPLFQLKNFDGSLNYGEGWSYANLHASYLHLHFGAKPWLVQNFLKACQTIVLPSR</sequence>
<evidence type="ECO:0000259" key="9">
    <source>
        <dbReference type="Pfam" id="PF07685"/>
    </source>
</evidence>
<evidence type="ECO:0000256" key="6">
    <source>
        <dbReference type="ARBA" id="ARBA00022962"/>
    </source>
</evidence>
<feature type="active site" description="Nucleophile" evidence="7">
    <location>
        <position position="328"/>
    </location>
</feature>
<comment type="miscellaneous">
    <text evidence="7">The a and c carboxylates of cobyrinate are activated for nucleophilic attack via formation of a phosphorylated intermediate by ATP. CbiA catalyzes first the amidation of the c-carboxylate, and then that of the a-carboxylate.</text>
</comment>
<evidence type="ECO:0000256" key="2">
    <source>
        <dbReference type="ARBA" id="ARBA00022598"/>
    </source>
</evidence>
<dbReference type="SUPFAM" id="SSF52317">
    <property type="entry name" value="Class I glutamine amidotransferase-like"/>
    <property type="match status" value="1"/>
</dbReference>
<dbReference type="InterPro" id="IPR004484">
    <property type="entry name" value="CbiA/CobB_synth"/>
</dbReference>
<comment type="similarity">
    <text evidence="7">Belongs to the CobB/CbiA family.</text>
</comment>
<dbReference type="PANTHER" id="PTHR43873:SF1">
    <property type="entry name" value="COBYRINATE A,C-DIAMIDE SYNTHASE"/>
    <property type="match status" value="1"/>
</dbReference>
<dbReference type="AlphaFoldDB" id="A0AAN1QN60"/>
<evidence type="ECO:0000256" key="7">
    <source>
        <dbReference type="HAMAP-Rule" id="MF_00027"/>
    </source>
</evidence>
<keyword evidence="3 7" id="KW-0547">Nucleotide-binding</keyword>
<evidence type="ECO:0000259" key="8">
    <source>
        <dbReference type="Pfam" id="PF01656"/>
    </source>
</evidence>
<dbReference type="PROSITE" id="PS51274">
    <property type="entry name" value="GATASE_COBBQ"/>
    <property type="match status" value="1"/>
</dbReference>
<dbReference type="EC" id="6.3.5.11" evidence="7"/>
<dbReference type="EMBL" id="CP030139">
    <property type="protein sequence ID" value="AZB72475.1"/>
    <property type="molecule type" value="Genomic_DNA"/>
</dbReference>
<dbReference type="PANTHER" id="PTHR43873">
    <property type="entry name" value="COBYRINATE A,C-DIAMIDE SYNTHASE"/>
    <property type="match status" value="1"/>
</dbReference>
<keyword evidence="6 7" id="KW-0315">Glutamine amidotransferase</keyword>
<keyword evidence="5 7" id="KW-0460">Magnesium</keyword>
<dbReference type="Pfam" id="PF01656">
    <property type="entry name" value="CbiA"/>
    <property type="match status" value="1"/>
</dbReference>
<dbReference type="RefSeq" id="WP_208676766.1">
    <property type="nucleotide sequence ID" value="NZ_CP030139.2"/>
</dbReference>
<name>A0AAN1QN60_SYNEL</name>
<feature type="domain" description="CobB/CobQ-like glutamine amidotransferase" evidence="9">
    <location>
        <begin position="246"/>
        <end position="436"/>
    </location>
</feature>
<comment type="domain">
    <text evidence="7">Comprises of two domains. The C-terminal domain contains the binding site for glutamine and catalyzes the hydrolysis of this substrate to glutamate and ammonia. The N-terminal domain is anticipated to bind ATP and cobyrinate and catalyzes the ultimate synthesis of the diamide product. The ammonia produced via the glutaminase domain is probably translocated to the adjacent domain via a molecular tunnel, where it reacts with an activated intermediate.</text>
</comment>
<comment type="cofactor">
    <cofactor evidence="1 7">
        <name>Mg(2+)</name>
        <dbReference type="ChEBI" id="CHEBI:18420"/>
    </cofactor>
</comment>
<evidence type="ECO:0000313" key="10">
    <source>
        <dbReference type="EMBL" id="AZB72475.1"/>
    </source>
</evidence>
<evidence type="ECO:0000256" key="1">
    <source>
        <dbReference type="ARBA" id="ARBA00001946"/>
    </source>
</evidence>
<comment type="pathway">
    <text evidence="7">Cofactor biosynthesis; adenosylcobalamin biosynthesis; cob(II)yrinate a,c-diamide from sirohydrochlorin (anaerobic route): step 10/10.</text>
</comment>
<feature type="site" description="Increases nucleophilicity of active site Cys" evidence="7">
    <location>
        <position position="429"/>
    </location>
</feature>
<keyword evidence="7" id="KW-0169">Cobalamin biosynthesis</keyword>
<dbReference type="InterPro" id="IPR027417">
    <property type="entry name" value="P-loop_NTPase"/>
</dbReference>
<keyword evidence="4 7" id="KW-0067">ATP-binding</keyword>
<reference evidence="10 11" key="1">
    <citation type="journal article" date="2018" name="Sci. Rep.">
        <title>Genome Features and Biochemical Characteristics of a Robust, Fast Growing and Naturally Transformable Cyanobacterium Synechococcus elongatus PCC 11801 Isolated from India.</title>
        <authorList>
            <person name="Jaiswal D."/>
            <person name="Sengupta A."/>
            <person name="Sohoni S."/>
            <person name="Sengupta S."/>
            <person name="Phadnavis A.G."/>
            <person name="Pakrasi H.B."/>
            <person name="Wangikar P.P."/>
        </authorList>
    </citation>
    <scope>NUCLEOTIDE SEQUENCE [LARGE SCALE GENOMIC DNA]</scope>
    <source>
        <strain evidence="10 11">PCC 11801</strain>
    </source>
</reference>
<dbReference type="Gene3D" id="3.40.50.300">
    <property type="entry name" value="P-loop containing nucleotide triphosphate hydrolases"/>
    <property type="match status" value="1"/>
</dbReference>
<dbReference type="NCBIfam" id="NF002204">
    <property type="entry name" value="PRK01077.1"/>
    <property type="match status" value="1"/>
</dbReference>
<dbReference type="InterPro" id="IPR011698">
    <property type="entry name" value="GATase_3"/>
</dbReference>
<dbReference type="SUPFAM" id="SSF52540">
    <property type="entry name" value="P-loop containing nucleoside triphosphate hydrolases"/>
    <property type="match status" value="1"/>
</dbReference>
<feature type="domain" description="CobQ/CobB/MinD/ParA nucleotide binding" evidence="8">
    <location>
        <begin position="3"/>
        <end position="188"/>
    </location>
</feature>
<keyword evidence="2 7" id="KW-0436">Ligase</keyword>
<dbReference type="Pfam" id="PF07685">
    <property type="entry name" value="GATase_3"/>
    <property type="match status" value="1"/>
</dbReference>
<dbReference type="GO" id="GO:0005524">
    <property type="term" value="F:ATP binding"/>
    <property type="evidence" value="ECO:0007669"/>
    <property type="project" value="UniProtKB-UniRule"/>
</dbReference>
<dbReference type="NCBIfam" id="TIGR00379">
    <property type="entry name" value="cobB"/>
    <property type="match status" value="1"/>
</dbReference>
<evidence type="ECO:0000256" key="4">
    <source>
        <dbReference type="ARBA" id="ARBA00022840"/>
    </source>
</evidence>
<dbReference type="CDD" id="cd05388">
    <property type="entry name" value="CobB_N"/>
    <property type="match status" value="1"/>
</dbReference>
<dbReference type="InterPro" id="IPR029062">
    <property type="entry name" value="Class_I_gatase-like"/>
</dbReference>
<organism evidence="10 11">
    <name type="scientific">Synechococcus elongatus PCC 11801</name>
    <dbReference type="NCBI Taxonomy" id="2219813"/>
    <lineage>
        <taxon>Bacteria</taxon>
        <taxon>Bacillati</taxon>
        <taxon>Cyanobacteriota</taxon>
        <taxon>Cyanophyceae</taxon>
        <taxon>Synechococcales</taxon>
        <taxon>Synechococcaceae</taxon>
        <taxon>Synechococcus</taxon>
    </lineage>
</organism>
<evidence type="ECO:0000256" key="3">
    <source>
        <dbReference type="ARBA" id="ARBA00022741"/>
    </source>
</evidence>
<dbReference type="InterPro" id="IPR002586">
    <property type="entry name" value="CobQ/CobB/MinD/ParA_Nub-bd_dom"/>
</dbReference>
<dbReference type="Proteomes" id="UP000267249">
    <property type="component" value="Chromosome"/>
</dbReference>
<comment type="function">
    <text evidence="7">Catalyzes the ATP-dependent amidation of the two carboxylate groups at positions a and c of cobyrinate, using either L-glutamine or ammonia as the nitrogen source.</text>
</comment>
<dbReference type="GO" id="GO:0042242">
    <property type="term" value="F:cobyrinic acid a,c-diamide synthase activity"/>
    <property type="evidence" value="ECO:0007669"/>
    <property type="project" value="UniProtKB-UniRule"/>
</dbReference>
<dbReference type="HAMAP" id="MF_00027">
    <property type="entry name" value="CobB_CbiA"/>
    <property type="match status" value="1"/>
</dbReference>
<gene>
    <name evidence="7" type="primary">cbiA</name>
    <name evidence="10" type="ORF">DOP62_06850</name>
</gene>
<dbReference type="Gene3D" id="3.40.50.880">
    <property type="match status" value="1"/>
</dbReference>
<proteinExistence type="inferred from homology"/>
<dbReference type="CDD" id="cd03130">
    <property type="entry name" value="GATase1_CobB"/>
    <property type="match status" value="1"/>
</dbReference>
<comment type="catalytic activity">
    <reaction evidence="7">
        <text>cob(II)yrinate + 2 L-glutamine + 2 ATP + 2 H2O = cob(II)yrinate a,c diamide + 2 L-glutamate + 2 ADP + 2 phosphate + 2 H(+)</text>
        <dbReference type="Rhea" id="RHEA:26289"/>
        <dbReference type="ChEBI" id="CHEBI:15377"/>
        <dbReference type="ChEBI" id="CHEBI:15378"/>
        <dbReference type="ChEBI" id="CHEBI:29985"/>
        <dbReference type="ChEBI" id="CHEBI:30616"/>
        <dbReference type="ChEBI" id="CHEBI:43474"/>
        <dbReference type="ChEBI" id="CHEBI:58359"/>
        <dbReference type="ChEBI" id="CHEBI:58537"/>
        <dbReference type="ChEBI" id="CHEBI:58894"/>
        <dbReference type="ChEBI" id="CHEBI:456216"/>
        <dbReference type="EC" id="6.3.5.11"/>
    </reaction>
</comment>
<accession>A0AAN1QN60</accession>
<protein>
    <recommendedName>
        <fullName evidence="7">Cobyrinate a,c-diamide synthase</fullName>
        <ecNumber evidence="7">6.3.5.11</ecNumber>
    </recommendedName>
    <alternativeName>
        <fullName evidence="7">Cobyrinic acid a,c-diamide synthetase</fullName>
    </alternativeName>
</protein>